<evidence type="ECO:0000256" key="4">
    <source>
        <dbReference type="ARBA" id="ARBA00022806"/>
    </source>
</evidence>
<dbReference type="GO" id="GO:0006281">
    <property type="term" value="P:DNA repair"/>
    <property type="evidence" value="ECO:0007669"/>
    <property type="project" value="UniProtKB-KW"/>
</dbReference>
<evidence type="ECO:0000256" key="8">
    <source>
        <dbReference type="SAM" id="MobiDB-lite"/>
    </source>
</evidence>
<dbReference type="Gene3D" id="3.90.320.10">
    <property type="match status" value="1"/>
</dbReference>
<evidence type="ECO:0000313" key="10">
    <source>
        <dbReference type="EMBL" id="EXX84574.1"/>
    </source>
</evidence>
<feature type="region of interest" description="Disordered" evidence="8">
    <location>
        <begin position="22"/>
        <end position="53"/>
    </location>
</feature>
<keyword evidence="6" id="KW-0238">DNA-binding</keyword>
<dbReference type="InterPro" id="IPR011335">
    <property type="entry name" value="Restrct_endonuc-II-like"/>
</dbReference>
<dbReference type="Proteomes" id="UP000053750">
    <property type="component" value="Unassembled WGS sequence"/>
</dbReference>
<dbReference type="GO" id="GO:0005524">
    <property type="term" value="F:ATP binding"/>
    <property type="evidence" value="ECO:0007669"/>
    <property type="project" value="UniProtKB-KW"/>
</dbReference>
<evidence type="ECO:0000256" key="2">
    <source>
        <dbReference type="ARBA" id="ARBA00022763"/>
    </source>
</evidence>
<dbReference type="GO" id="GO:0003677">
    <property type="term" value="F:DNA binding"/>
    <property type="evidence" value="ECO:0007669"/>
    <property type="project" value="UniProtKB-KW"/>
</dbReference>
<dbReference type="InterPro" id="IPR038726">
    <property type="entry name" value="PDDEXK_AddAB-type"/>
</dbReference>
<proteinExistence type="predicted"/>
<evidence type="ECO:0000256" key="1">
    <source>
        <dbReference type="ARBA" id="ARBA00022741"/>
    </source>
</evidence>
<evidence type="ECO:0000256" key="3">
    <source>
        <dbReference type="ARBA" id="ARBA00022801"/>
    </source>
</evidence>
<dbReference type="EMBL" id="JFHU01000280">
    <property type="protein sequence ID" value="EXX84574.1"/>
    <property type="molecule type" value="Genomic_DNA"/>
</dbReference>
<dbReference type="SUPFAM" id="SSF52980">
    <property type="entry name" value="Restriction endonuclease-like"/>
    <property type="match status" value="1"/>
</dbReference>
<evidence type="ECO:0000256" key="5">
    <source>
        <dbReference type="ARBA" id="ARBA00022840"/>
    </source>
</evidence>
<dbReference type="Pfam" id="PF12705">
    <property type="entry name" value="PDDEXK_1"/>
    <property type="match status" value="1"/>
</dbReference>
<dbReference type="InterPro" id="IPR011604">
    <property type="entry name" value="PDDEXK-like_dom_sf"/>
</dbReference>
<comment type="caution">
    <text evidence="10">The sequence shown here is derived from an EMBL/GenBank/DDBJ whole genome shotgun (WGS) entry which is preliminary data.</text>
</comment>
<keyword evidence="5" id="KW-0067">ATP-binding</keyword>
<keyword evidence="2" id="KW-0227">DNA damage</keyword>
<dbReference type="GO" id="GO:0016787">
    <property type="term" value="F:hydrolase activity"/>
    <property type="evidence" value="ECO:0007669"/>
    <property type="project" value="UniProtKB-KW"/>
</dbReference>
<sequence length="244" mass="26895">MTEMKRLIAEEQHEADAERYEEAATEWTSLVRSPPVSAGRTAPTGPAGPAGDSYTYRLRRPRFMEEKALTAAEKGTVSHLVMQSIPLDGPKDEESIRVFVEGMVSRLLLTRAQSEAVDAASVASFFAGELGSRLAAAQWVKRELPFSCTVPAGRVHRTAAADPSVAGESVLIQGVVDCLFEDERGLVLLDYKTDRIDGKDWERAAERHRFQLELYAEAVGRILGKPVTECHVFFFDGGQSVRLQ</sequence>
<keyword evidence="7" id="KW-0234">DNA repair</keyword>
<evidence type="ECO:0000256" key="7">
    <source>
        <dbReference type="ARBA" id="ARBA00023204"/>
    </source>
</evidence>
<evidence type="ECO:0000259" key="9">
    <source>
        <dbReference type="Pfam" id="PF12705"/>
    </source>
</evidence>
<name>A0A9W5W6E0_9BACL</name>
<evidence type="ECO:0000256" key="6">
    <source>
        <dbReference type="ARBA" id="ARBA00023125"/>
    </source>
</evidence>
<keyword evidence="11" id="KW-1185">Reference proteome</keyword>
<dbReference type="AlphaFoldDB" id="A0A9W5W6E0"/>
<accession>A0A9W5W6E0</accession>
<keyword evidence="4" id="KW-0347">Helicase</keyword>
<keyword evidence="3" id="KW-0378">Hydrolase</keyword>
<protein>
    <recommendedName>
        <fullName evidence="9">PD-(D/E)XK endonuclease-like domain-containing protein</fullName>
    </recommendedName>
</protein>
<dbReference type="GO" id="GO:0004386">
    <property type="term" value="F:helicase activity"/>
    <property type="evidence" value="ECO:0007669"/>
    <property type="project" value="UniProtKB-KW"/>
</dbReference>
<organism evidence="10 11">
    <name type="scientific">Paenibacillus darwinianus</name>
    <dbReference type="NCBI Taxonomy" id="1380763"/>
    <lineage>
        <taxon>Bacteria</taxon>
        <taxon>Bacillati</taxon>
        <taxon>Bacillota</taxon>
        <taxon>Bacilli</taxon>
        <taxon>Bacillales</taxon>
        <taxon>Paenibacillaceae</taxon>
        <taxon>Paenibacillus</taxon>
    </lineage>
</organism>
<keyword evidence="1" id="KW-0547">Nucleotide-binding</keyword>
<evidence type="ECO:0000313" key="11">
    <source>
        <dbReference type="Proteomes" id="UP000053750"/>
    </source>
</evidence>
<reference evidence="10 11" key="1">
    <citation type="submission" date="2014-02" db="EMBL/GenBank/DDBJ databases">
        <title>Genome sequence of Paenibacillus darwinianus reveals adaptive mechanisms for survival in Antarctic soils.</title>
        <authorList>
            <person name="Dsouza M."/>
            <person name="Taylor M.W."/>
            <person name="Turner S.J."/>
            <person name="Aislabie J."/>
        </authorList>
    </citation>
    <scope>NUCLEOTIDE SEQUENCE [LARGE SCALE GENOMIC DNA]</scope>
    <source>
        <strain evidence="10 11">CE1</strain>
    </source>
</reference>
<feature type="domain" description="PD-(D/E)XK endonuclease-like" evidence="9">
    <location>
        <begin position="55"/>
        <end position="222"/>
    </location>
</feature>
<gene>
    <name evidence="10" type="ORF">BG53_11025</name>
</gene>